<feature type="region of interest" description="Disordered" evidence="1">
    <location>
        <begin position="483"/>
        <end position="604"/>
    </location>
</feature>
<dbReference type="EMBL" id="CAJNDS010002568">
    <property type="protein sequence ID" value="CAE7528754.1"/>
    <property type="molecule type" value="Genomic_DNA"/>
</dbReference>
<dbReference type="InterPro" id="IPR011889">
    <property type="entry name" value="Liste_lipo_26"/>
</dbReference>
<evidence type="ECO:0000313" key="4">
    <source>
        <dbReference type="Proteomes" id="UP000604046"/>
    </source>
</evidence>
<comment type="caution">
    <text evidence="3">The sequence shown here is derived from an EMBL/GenBank/DDBJ whole genome shotgun (WGS) entry which is preliminary data.</text>
</comment>
<feature type="compositionally biased region" description="Basic and acidic residues" evidence="1">
    <location>
        <begin position="499"/>
        <end position="509"/>
    </location>
</feature>
<feature type="signal peptide" evidence="2">
    <location>
        <begin position="1"/>
        <end position="20"/>
    </location>
</feature>
<keyword evidence="2" id="KW-0732">Signal</keyword>
<dbReference type="InterPro" id="IPR005046">
    <property type="entry name" value="DUF285"/>
</dbReference>
<feature type="compositionally biased region" description="Low complexity" evidence="1">
    <location>
        <begin position="552"/>
        <end position="568"/>
    </location>
</feature>
<keyword evidence="4" id="KW-1185">Reference proteome</keyword>
<feature type="region of interest" description="Disordered" evidence="1">
    <location>
        <begin position="895"/>
        <end position="926"/>
    </location>
</feature>
<dbReference type="OrthoDB" id="438562at2759"/>
<evidence type="ECO:0000313" key="3">
    <source>
        <dbReference type="EMBL" id="CAE7528754.1"/>
    </source>
</evidence>
<gene>
    <name evidence="3" type="primary">FCPF</name>
    <name evidence="3" type="ORF">SNAT2548_LOCUS29610</name>
</gene>
<feature type="compositionally biased region" description="Acidic residues" evidence="1">
    <location>
        <begin position="524"/>
        <end position="533"/>
    </location>
</feature>
<dbReference type="NCBIfam" id="TIGR02167">
    <property type="entry name" value="Liste_lipo_26"/>
    <property type="match status" value="3"/>
</dbReference>
<dbReference type="Proteomes" id="UP000604046">
    <property type="component" value="Unassembled WGS sequence"/>
</dbReference>
<feature type="compositionally biased region" description="Polar residues" evidence="1">
    <location>
        <begin position="1576"/>
        <end position="1590"/>
    </location>
</feature>
<feature type="chain" id="PRO_5032718393" evidence="2">
    <location>
        <begin position="21"/>
        <end position="1660"/>
    </location>
</feature>
<feature type="region of interest" description="Disordered" evidence="1">
    <location>
        <begin position="848"/>
        <end position="883"/>
    </location>
</feature>
<evidence type="ECO:0000256" key="1">
    <source>
        <dbReference type="SAM" id="MobiDB-lite"/>
    </source>
</evidence>
<feature type="region of interest" description="Disordered" evidence="1">
    <location>
        <begin position="1560"/>
        <end position="1597"/>
    </location>
</feature>
<proteinExistence type="predicted"/>
<sequence>MRFPWGLLCFCHFSVQQSTATTSHSFTTREELRDALLRWNDTAAKLQLSLRYGSPEQWNVSAITNMSALLRDLDFNEDISGWDTSSVKDMSLMFLGARSFNRPIGSWNVSGVQDMKAMFYNAAEFNQDIGSWDTSAVQDMSAMFYGAKSFNVPIGFWNVSAVKDMKAMFYNAAEFNQDIGSWDTSAVQDMSFMFYGAKSFNVPIGFWNVSAVKDMKAMFYNAAEFNQDIGSWDTSAVGNMSFMFYGAKSFNVPIGFWNVSAVKDMNSMFYNAAAFNQDIGSWEAPAARDMSFMFYGAMSFNMPIGSWNVSAVKDMNSMFMITAAFNQDIGAWDTSAVQDMSAMFYGAKSFNVPIGFWNVSAVKDMNSMFYNAAAFNQDIGSWDTPAARDMSFMFYGAKSFNVPIGFWNVSAVKDMKAMFYNAAEFNQDIGAKFCDSICFRGARASCHLKHVCTAATGPLSLCALGARKVAVCSLLGNLPTSGGQDDLSAAEAEDDEAADSERESDRQMYGEDDMDPSSHPAYVVEDEDEDELLAEPPRGGSGQRGRNGLRTAAASSSSSAPKSSPLEPAKARGAPAGSDDKSKSQRKPRGNLPPAPAFDGDKKKDPKCFRKWSAKVDSYVEIAKNIIDDSEIGLRLHAALDGDAADYLEDIPARTFGVEKGWQVLLRVLKEKFDEKRMHKVGSAMRGFFRLNLGDKSYSMLEVADAMDKAARRCREANLTIPDEIMIYFFFEHTQSSTERQANLLLRTGGEYNWKKMKAAVELLYQNVNVRPTLLEVVMCEIVVAVEATEEQVENWIYDLDPVEQLASAELEEIPEDLARELHLCFATHRENRQKLARAVQARGFYVGQKGKGKGKSKYDSKGKSKDGKGKKGGGGKARGMSLEELKSKTQCADCGQRGHWRGDPQCKGARSNNAVQRDGLDDDDEAQDWYEDYDRDVEYPSWAAERYGYEAHRSSYVSARREPGDDRDRRAEAEAVARGVDRVRRKAEPSAPAVNADQVKAQLTSDTFLDAEAVKSRIQSMHRPHMTPSQAPELVAEAFRHFGLEPVPSGRKGVRELLDEDTPGPDIESLRRALVTRRADFSLERAVCSSSRRPPTVEPNRLYLTLDTACENTVAGVTLLRSYAKQLETNYGVHVKIEAESEHYCFGPGPPLPSKERWSFPLGIGGEQAVIHTSAVEDTHSPKVPFLAGQDWMKFMDACLDIGRDRALLREIGIEVPLFVDTTGHLVIAIDEFPAGGWAAGLKPQKEGYAGATFGASDVAATAFAARKETVLPDVSQVACGTTHFYVPCKPKNSARLTTSPTSCTVPNDYWEFKYDTRIFVRHHCRPRVALFEPQDAIDGPDPESLQPLRVTVCSALPVPLRDEWGGQSATSSTDGAKKTHLQGLWFGVVTKMLSMFDVMVRWEHFNKKVMDMKYRSPALMGYVQAIVQEESSLKTIPATLIPPAVRNQKPAGQPAPVQYPTPREKCRHPPHMGRKTGNTHGRFLECAQCGTVWKGVQYRIPVAGDMVTAYPRLWGHRDIPGGKIVKGKEALDSVRQDEASSASLSTCYSCSQGCMVEGSKGDKKANKAKAAGRSTATSSKNIAPTPSSAPIPMTSRASTAVYSDLPTYDHEQAVKYMAPTPVKGAVSFGEVLAWNTDEDMEENSEEEAAEQSTSEEEL</sequence>
<feature type="region of interest" description="Disordered" evidence="1">
    <location>
        <begin position="1638"/>
        <end position="1660"/>
    </location>
</feature>
<evidence type="ECO:0000256" key="2">
    <source>
        <dbReference type="SAM" id="SignalP"/>
    </source>
</evidence>
<organism evidence="3 4">
    <name type="scientific">Symbiodinium natans</name>
    <dbReference type="NCBI Taxonomy" id="878477"/>
    <lineage>
        <taxon>Eukaryota</taxon>
        <taxon>Sar</taxon>
        <taxon>Alveolata</taxon>
        <taxon>Dinophyceae</taxon>
        <taxon>Suessiales</taxon>
        <taxon>Symbiodiniaceae</taxon>
        <taxon>Symbiodinium</taxon>
    </lineage>
</organism>
<protein>
    <submittedName>
        <fullName evidence="3">FCPF protein</fullName>
    </submittedName>
</protein>
<reference evidence="3" key="1">
    <citation type="submission" date="2021-02" db="EMBL/GenBank/DDBJ databases">
        <authorList>
            <person name="Dougan E. K."/>
            <person name="Rhodes N."/>
            <person name="Thang M."/>
            <person name="Chan C."/>
        </authorList>
    </citation>
    <scope>NUCLEOTIDE SEQUENCE</scope>
</reference>
<accession>A0A812TLK4</accession>
<dbReference type="Pfam" id="PF03382">
    <property type="entry name" value="DUF285"/>
    <property type="match status" value="2"/>
</dbReference>
<feature type="region of interest" description="Disordered" evidence="1">
    <location>
        <begin position="1446"/>
        <end position="1471"/>
    </location>
</feature>
<feature type="compositionally biased region" description="Basic and acidic residues" evidence="1">
    <location>
        <begin position="857"/>
        <end position="870"/>
    </location>
</feature>
<name>A0A812TLK4_9DINO</name>